<dbReference type="PANTHER" id="PTHR11119">
    <property type="entry name" value="XANTHINE-URACIL / VITAMIN C PERMEASE FAMILY MEMBER"/>
    <property type="match status" value="1"/>
</dbReference>
<feature type="transmembrane region" description="Helical" evidence="6">
    <location>
        <begin position="47"/>
        <end position="72"/>
    </location>
</feature>
<evidence type="ECO:0000256" key="3">
    <source>
        <dbReference type="ARBA" id="ARBA00022692"/>
    </source>
</evidence>
<name>A0A6A3D2F9_HIBSY</name>
<dbReference type="GO" id="GO:0016020">
    <property type="term" value="C:membrane"/>
    <property type="evidence" value="ECO:0007669"/>
    <property type="project" value="UniProtKB-SubCell"/>
</dbReference>
<protein>
    <submittedName>
        <fullName evidence="7">RING/U-box and TRAF-like domain protein, putative isoform 1</fullName>
    </submittedName>
</protein>
<feature type="transmembrane region" description="Helical" evidence="6">
    <location>
        <begin position="212"/>
        <end position="235"/>
    </location>
</feature>
<keyword evidence="5 6" id="KW-0472">Membrane</keyword>
<dbReference type="AlphaFoldDB" id="A0A6A3D2F9"/>
<evidence type="ECO:0000256" key="4">
    <source>
        <dbReference type="ARBA" id="ARBA00022989"/>
    </source>
</evidence>
<evidence type="ECO:0000313" key="8">
    <source>
        <dbReference type="Proteomes" id="UP000436088"/>
    </source>
</evidence>
<evidence type="ECO:0000256" key="1">
    <source>
        <dbReference type="ARBA" id="ARBA00004141"/>
    </source>
</evidence>
<evidence type="ECO:0000256" key="2">
    <source>
        <dbReference type="ARBA" id="ARBA00008821"/>
    </source>
</evidence>
<dbReference type="InterPro" id="IPR006043">
    <property type="entry name" value="NCS2"/>
</dbReference>
<accession>A0A6A3D2F9</accession>
<organism evidence="7 8">
    <name type="scientific">Hibiscus syriacus</name>
    <name type="common">Rose of Sharon</name>
    <dbReference type="NCBI Taxonomy" id="106335"/>
    <lineage>
        <taxon>Eukaryota</taxon>
        <taxon>Viridiplantae</taxon>
        <taxon>Streptophyta</taxon>
        <taxon>Embryophyta</taxon>
        <taxon>Tracheophyta</taxon>
        <taxon>Spermatophyta</taxon>
        <taxon>Magnoliopsida</taxon>
        <taxon>eudicotyledons</taxon>
        <taxon>Gunneridae</taxon>
        <taxon>Pentapetalae</taxon>
        <taxon>rosids</taxon>
        <taxon>malvids</taxon>
        <taxon>Malvales</taxon>
        <taxon>Malvaceae</taxon>
        <taxon>Malvoideae</taxon>
        <taxon>Hibiscus</taxon>
    </lineage>
</organism>
<evidence type="ECO:0000256" key="5">
    <source>
        <dbReference type="ARBA" id="ARBA00023136"/>
    </source>
</evidence>
<gene>
    <name evidence="7" type="ORF">F3Y22_tig00000715pilonHSYRG00242</name>
</gene>
<comment type="caution">
    <text evidence="7">The sequence shown here is derived from an EMBL/GenBank/DDBJ whole genome shotgun (WGS) entry which is preliminary data.</text>
</comment>
<dbReference type="Proteomes" id="UP000436088">
    <property type="component" value="Unassembled WGS sequence"/>
</dbReference>
<keyword evidence="3 6" id="KW-0812">Transmembrane</keyword>
<feature type="transmembrane region" description="Helical" evidence="6">
    <location>
        <begin position="256"/>
        <end position="283"/>
    </location>
</feature>
<reference evidence="7" key="1">
    <citation type="submission" date="2019-09" db="EMBL/GenBank/DDBJ databases">
        <title>Draft genome information of white flower Hibiscus syriacus.</title>
        <authorList>
            <person name="Kim Y.-M."/>
        </authorList>
    </citation>
    <scope>NUCLEOTIDE SEQUENCE [LARGE SCALE GENOMIC DNA]</scope>
    <source>
        <strain evidence="7">YM2019G1</strain>
    </source>
</reference>
<proteinExistence type="inferred from homology"/>
<dbReference type="GO" id="GO:0022857">
    <property type="term" value="F:transmembrane transporter activity"/>
    <property type="evidence" value="ECO:0007669"/>
    <property type="project" value="InterPro"/>
</dbReference>
<keyword evidence="4 6" id="KW-1133">Transmembrane helix</keyword>
<comment type="subcellular location">
    <subcellularLocation>
        <location evidence="1">Membrane</location>
        <topology evidence="1">Multi-pass membrane protein</topology>
    </subcellularLocation>
</comment>
<sequence>MKGIQGAFIAAACFQSAMGFLGLWGNAVRFLSALSVVPYVTFTELGLYHLGFPMLAKCVEVGLPGIILMVFISQYLPRYIQSKRLICDRFSILFTVAVTWLFAQLLTSTTVYKHKPENTQISCRTDLNWYILCSCKISATPVPPSVISRGAGGVVGIVSLISNSDVSGSRTSSPHCPLKCDFAVTLHALINVLFSEYLSVLLSLVIKGIGVLLNGFLGSVAGITASVENVGFLALTRVGSRRVIQISAGFMIFFSIFAKFGAFFASIPLPIVAALYCVLFSYASPPSWVSQFHSTSENIFMVVEDQLTIQLSDIILVIFMSHTTVAALVALFFDLTLPRENDET</sequence>
<feature type="transmembrane region" description="Helical" evidence="6">
    <location>
        <begin position="184"/>
        <end position="206"/>
    </location>
</feature>
<feature type="transmembrane region" description="Helical" evidence="6">
    <location>
        <begin position="314"/>
        <end position="333"/>
    </location>
</feature>
<keyword evidence="8" id="KW-1185">Reference proteome</keyword>
<dbReference type="EMBL" id="VEPZ02000060">
    <property type="protein sequence ID" value="KAE8734804.1"/>
    <property type="molecule type" value="Genomic_DNA"/>
</dbReference>
<evidence type="ECO:0000256" key="6">
    <source>
        <dbReference type="SAM" id="Phobius"/>
    </source>
</evidence>
<comment type="similarity">
    <text evidence="2">Belongs to the nucleobase:cation symporter-2 (NCS2) (TC 2.A.40) family.</text>
</comment>
<feature type="transmembrane region" description="Helical" evidence="6">
    <location>
        <begin position="92"/>
        <end position="112"/>
    </location>
</feature>
<dbReference type="Pfam" id="PF00860">
    <property type="entry name" value="Xan_ur_permease"/>
    <property type="match status" value="1"/>
</dbReference>
<evidence type="ECO:0000313" key="7">
    <source>
        <dbReference type="EMBL" id="KAE8734804.1"/>
    </source>
</evidence>